<dbReference type="SUPFAM" id="SSF110069">
    <property type="entry name" value="ApaG-like"/>
    <property type="match status" value="1"/>
</dbReference>
<evidence type="ECO:0000313" key="4">
    <source>
        <dbReference type="EMBL" id="RJY18484.1"/>
    </source>
</evidence>
<evidence type="ECO:0000313" key="5">
    <source>
        <dbReference type="Proteomes" id="UP000273022"/>
    </source>
</evidence>
<evidence type="ECO:0000256" key="2">
    <source>
        <dbReference type="HAMAP-Rule" id="MF_00791"/>
    </source>
</evidence>
<dbReference type="PANTHER" id="PTHR14289">
    <property type="entry name" value="F-BOX ONLY PROTEIN 3"/>
    <property type="match status" value="1"/>
</dbReference>
<proteinExistence type="inferred from homology"/>
<dbReference type="Pfam" id="PF04379">
    <property type="entry name" value="DUF525"/>
    <property type="match status" value="1"/>
</dbReference>
<reference evidence="4 5" key="1">
    <citation type="submission" date="2018-09" db="EMBL/GenBank/DDBJ databases">
        <title>Phylogeny of the Shewanellaceae, and recommendation for two new genera, Pseudoshewanella and Parashewanella.</title>
        <authorList>
            <person name="Wang G."/>
        </authorList>
    </citation>
    <scope>NUCLEOTIDE SEQUENCE [LARGE SCALE GENOMIC DNA]</scope>
    <source>
        <strain evidence="4 5">KCTC 22492</strain>
    </source>
</reference>
<dbReference type="InterPro" id="IPR007474">
    <property type="entry name" value="ApaG_domain"/>
</dbReference>
<dbReference type="OrthoDB" id="9795226at2"/>
<dbReference type="GO" id="GO:0070987">
    <property type="term" value="P:error-free translesion synthesis"/>
    <property type="evidence" value="ECO:0007669"/>
    <property type="project" value="TreeGrafter"/>
</dbReference>
<dbReference type="PANTHER" id="PTHR14289:SF16">
    <property type="entry name" value="POLYMERASE DELTA-INTERACTING PROTEIN 2"/>
    <property type="match status" value="1"/>
</dbReference>
<dbReference type="HAMAP" id="MF_00791">
    <property type="entry name" value="ApaG"/>
    <property type="match status" value="1"/>
</dbReference>
<sequence>MTEVNTSIRVEVKTQYIEEQSSPKEEKYLFSYTITIVNLGKKPVKLMTRHWVITDGNGQKSEVQGEGVVGETPIIDPDTAYQYTSGTMLDSPLGFMEGYYGMVVDDSEPFHAVIPRFRLAVPGLLH</sequence>
<dbReference type="InterPro" id="IPR023065">
    <property type="entry name" value="Uncharacterised_ApaG"/>
</dbReference>
<gene>
    <name evidence="2 4" type="primary">apaG</name>
    <name evidence="4" type="ORF">D5R81_05015</name>
</gene>
<evidence type="ECO:0000256" key="1">
    <source>
        <dbReference type="ARBA" id="ARBA00017693"/>
    </source>
</evidence>
<organism evidence="4 5">
    <name type="scientific">Parashewanella spongiae</name>
    <dbReference type="NCBI Taxonomy" id="342950"/>
    <lineage>
        <taxon>Bacteria</taxon>
        <taxon>Pseudomonadati</taxon>
        <taxon>Pseudomonadota</taxon>
        <taxon>Gammaproteobacteria</taxon>
        <taxon>Alteromonadales</taxon>
        <taxon>Shewanellaceae</taxon>
        <taxon>Parashewanella</taxon>
    </lineage>
</organism>
<dbReference type="NCBIfam" id="NF003967">
    <property type="entry name" value="PRK05461.1"/>
    <property type="match status" value="1"/>
</dbReference>
<dbReference type="Proteomes" id="UP000273022">
    <property type="component" value="Unassembled WGS sequence"/>
</dbReference>
<dbReference type="AlphaFoldDB" id="A0A3A6UAC4"/>
<dbReference type="Gene3D" id="2.60.40.1470">
    <property type="entry name" value="ApaG domain"/>
    <property type="match status" value="1"/>
</dbReference>
<comment type="caution">
    <text evidence="4">The sequence shown here is derived from an EMBL/GenBank/DDBJ whole genome shotgun (WGS) entry which is preliminary data.</text>
</comment>
<protein>
    <recommendedName>
        <fullName evidence="1 2">Protein ApaG</fullName>
    </recommendedName>
</protein>
<dbReference type="PROSITE" id="PS51087">
    <property type="entry name" value="APAG"/>
    <property type="match status" value="1"/>
</dbReference>
<accession>A0A3A6UAC4</accession>
<keyword evidence="5" id="KW-1185">Reference proteome</keyword>
<feature type="domain" description="ApaG" evidence="3">
    <location>
        <begin position="2"/>
        <end position="126"/>
    </location>
</feature>
<dbReference type="RefSeq" id="WP_121852554.1">
    <property type="nucleotide sequence ID" value="NZ_CP037952.1"/>
</dbReference>
<dbReference type="InterPro" id="IPR036767">
    <property type="entry name" value="ApaG_sf"/>
</dbReference>
<evidence type="ECO:0000259" key="3">
    <source>
        <dbReference type="PROSITE" id="PS51087"/>
    </source>
</evidence>
<dbReference type="EMBL" id="QYYH01000021">
    <property type="protein sequence ID" value="RJY18484.1"/>
    <property type="molecule type" value="Genomic_DNA"/>
</dbReference>
<name>A0A3A6UAC4_9GAMM</name>